<comment type="similarity">
    <text evidence="1">Belongs to the PemK/MazF family.</text>
</comment>
<evidence type="ECO:0000256" key="2">
    <source>
        <dbReference type="ARBA" id="ARBA00022649"/>
    </source>
</evidence>
<evidence type="ECO:0000256" key="3">
    <source>
        <dbReference type="SAM" id="MobiDB-lite"/>
    </source>
</evidence>
<comment type="caution">
    <text evidence="4">The sequence shown here is derived from an EMBL/GenBank/DDBJ whole genome shotgun (WGS) entry which is preliminary data.</text>
</comment>
<name>A0A7Y7IJX6_9MICC</name>
<dbReference type="InterPro" id="IPR003477">
    <property type="entry name" value="PemK-like"/>
</dbReference>
<proteinExistence type="inferred from homology"/>
<reference evidence="4 5" key="1">
    <citation type="submission" date="2020-02" db="EMBL/GenBank/DDBJ databases">
        <title>Genome sequence of strain AETb3-4.</title>
        <authorList>
            <person name="Gao J."/>
            <person name="Zhang X."/>
        </authorList>
    </citation>
    <scope>NUCLEOTIDE SEQUENCE [LARGE SCALE GENOMIC DNA]</scope>
    <source>
        <strain evidence="4 5">AETb3-4</strain>
    </source>
</reference>
<evidence type="ECO:0000256" key="1">
    <source>
        <dbReference type="ARBA" id="ARBA00007521"/>
    </source>
</evidence>
<keyword evidence="5" id="KW-1185">Reference proteome</keyword>
<evidence type="ECO:0000313" key="4">
    <source>
        <dbReference type="EMBL" id="NVM96800.1"/>
    </source>
</evidence>
<dbReference type="EMBL" id="JAAMFM010000041">
    <property type="protein sequence ID" value="NVM96800.1"/>
    <property type="molecule type" value="Genomic_DNA"/>
</dbReference>
<protein>
    <submittedName>
        <fullName evidence="4">Type II toxin-antitoxin system PemK/MazF family toxin</fullName>
    </submittedName>
</protein>
<feature type="region of interest" description="Disordered" evidence="3">
    <location>
        <begin position="22"/>
        <end position="80"/>
    </location>
</feature>
<evidence type="ECO:0000313" key="5">
    <source>
        <dbReference type="Proteomes" id="UP000543556"/>
    </source>
</evidence>
<dbReference type="AlphaFoldDB" id="A0A7Y7IJX6"/>
<gene>
    <name evidence="4" type="ORF">G6034_18190</name>
</gene>
<dbReference type="Pfam" id="PF02452">
    <property type="entry name" value="PemK_toxin"/>
    <property type="match status" value="1"/>
</dbReference>
<dbReference type="InterPro" id="IPR011067">
    <property type="entry name" value="Plasmid_toxin/cell-grow_inhib"/>
</dbReference>
<dbReference type="RefSeq" id="WP_176636505.1">
    <property type="nucleotide sequence ID" value="NZ_JAAMFM010000041.1"/>
</dbReference>
<dbReference type="Proteomes" id="UP000543556">
    <property type="component" value="Unassembled WGS sequence"/>
</dbReference>
<dbReference type="SUPFAM" id="SSF50118">
    <property type="entry name" value="Cell growth inhibitor/plasmid maintenance toxic component"/>
    <property type="match status" value="1"/>
</dbReference>
<sequence>MAETSGRIFGLLRSLAGAFLKSGPKSATSTAPPRHQPGARGGNRPAGRPASSATARGLSSPYPGDFRGTSRAHYAPRPDGAADPGEIVWTWVPYEEDHRQGKDRPVLVVGRTPSHLLAVMLTSKDHTDDHRGVNDYIDLGTGPWDRQGRPSEAKLDRILQISEADIRREGAVLDARRFALVAGGLRSRHGWS</sequence>
<organism evidence="4 5">
    <name type="scientific">Arthrobacter wenxiniae</name>
    <dbReference type="NCBI Taxonomy" id="2713570"/>
    <lineage>
        <taxon>Bacteria</taxon>
        <taxon>Bacillati</taxon>
        <taxon>Actinomycetota</taxon>
        <taxon>Actinomycetes</taxon>
        <taxon>Micrococcales</taxon>
        <taxon>Micrococcaceae</taxon>
        <taxon>Arthrobacter</taxon>
    </lineage>
</organism>
<dbReference type="GO" id="GO:0003677">
    <property type="term" value="F:DNA binding"/>
    <property type="evidence" value="ECO:0007669"/>
    <property type="project" value="InterPro"/>
</dbReference>
<dbReference type="Gene3D" id="2.30.30.110">
    <property type="match status" value="1"/>
</dbReference>
<accession>A0A7Y7IJX6</accession>
<keyword evidence="2" id="KW-1277">Toxin-antitoxin system</keyword>